<comment type="caution">
    <text evidence="1">The sequence shown here is derived from an EMBL/GenBank/DDBJ whole genome shotgun (WGS) entry which is preliminary data.</text>
</comment>
<reference evidence="1 2" key="1">
    <citation type="journal article" date="2016" name="PLoS ONE">
        <title>Genomic Diversity of Enterotoxigenic Strains of Bacteroides fragilis.</title>
        <authorList>
            <person name="Pierce J.V."/>
            <person name="Bernstein H.D."/>
        </authorList>
    </citation>
    <scope>NUCLEOTIDE SEQUENCE [LARGE SCALE GENOMIC DNA]</scope>
    <source>
        <strain evidence="1 2">20793-3</strain>
    </source>
</reference>
<evidence type="ECO:0000313" key="1">
    <source>
        <dbReference type="EMBL" id="OCR28993.1"/>
    </source>
</evidence>
<dbReference type="EMBL" id="LIDT01000035">
    <property type="protein sequence ID" value="OCR28993.1"/>
    <property type="molecule type" value="Genomic_DNA"/>
</dbReference>
<organism evidence="1 2">
    <name type="scientific">Bacteroides fragilis</name>
    <dbReference type="NCBI Taxonomy" id="817"/>
    <lineage>
        <taxon>Bacteria</taxon>
        <taxon>Pseudomonadati</taxon>
        <taxon>Bacteroidota</taxon>
        <taxon>Bacteroidia</taxon>
        <taxon>Bacteroidales</taxon>
        <taxon>Bacteroidaceae</taxon>
        <taxon>Bacteroides</taxon>
    </lineage>
</organism>
<dbReference type="RefSeq" id="WP_066403226.1">
    <property type="nucleotide sequence ID" value="NZ_JACSWE010000003.1"/>
</dbReference>
<dbReference type="AlphaFoldDB" id="A0A853PNH9"/>
<name>A0A853PNH9_BACFG</name>
<dbReference type="Proteomes" id="UP000093197">
    <property type="component" value="Unassembled WGS sequence"/>
</dbReference>
<accession>A0A853PNH9</accession>
<evidence type="ECO:0000313" key="2">
    <source>
        <dbReference type="Proteomes" id="UP000093197"/>
    </source>
</evidence>
<proteinExistence type="predicted"/>
<protein>
    <submittedName>
        <fullName evidence="1">Uncharacterized protein</fullName>
    </submittedName>
</protein>
<gene>
    <name evidence="1" type="ORF">AC094_34220</name>
</gene>
<sequence length="66" mass="7259">MGKGISGGWEGVVAIKASMGAIRENAFAVREAKLHNIFISKVRGGNGRRLPFKPKTCWFETKRALI</sequence>